<evidence type="ECO:0008006" key="2">
    <source>
        <dbReference type="Google" id="ProtNLM"/>
    </source>
</evidence>
<protein>
    <recommendedName>
        <fullName evidence="2">Glycosyl transferase family 1 domain-containing protein</fullName>
    </recommendedName>
</protein>
<comment type="caution">
    <text evidence="1">The sequence shown here is derived from an EMBL/GenBank/DDBJ whole genome shotgun (WGS) entry which is preliminary data.</text>
</comment>
<gene>
    <name evidence="1" type="ORF">S06H3_19241</name>
</gene>
<reference evidence="1" key="1">
    <citation type="journal article" date="2014" name="Front. Microbiol.">
        <title>High frequency of phylogenetically diverse reductive dehalogenase-homologous genes in deep subseafloor sedimentary metagenomes.</title>
        <authorList>
            <person name="Kawai M."/>
            <person name="Futagami T."/>
            <person name="Toyoda A."/>
            <person name="Takaki Y."/>
            <person name="Nishi S."/>
            <person name="Hori S."/>
            <person name="Arai W."/>
            <person name="Tsubouchi T."/>
            <person name="Morono Y."/>
            <person name="Uchiyama I."/>
            <person name="Ito T."/>
            <person name="Fujiyama A."/>
            <person name="Inagaki F."/>
            <person name="Takami H."/>
        </authorList>
    </citation>
    <scope>NUCLEOTIDE SEQUENCE</scope>
    <source>
        <strain evidence="1">Expedition CK06-06</strain>
    </source>
</reference>
<accession>X1LQ74</accession>
<evidence type="ECO:0000313" key="1">
    <source>
        <dbReference type="EMBL" id="GAI04530.1"/>
    </source>
</evidence>
<organism evidence="1">
    <name type="scientific">marine sediment metagenome</name>
    <dbReference type="NCBI Taxonomy" id="412755"/>
    <lineage>
        <taxon>unclassified sequences</taxon>
        <taxon>metagenomes</taxon>
        <taxon>ecological metagenomes</taxon>
    </lineage>
</organism>
<dbReference type="EMBL" id="BARV01009830">
    <property type="protein sequence ID" value="GAI04530.1"/>
    <property type="molecule type" value="Genomic_DNA"/>
</dbReference>
<sequence length="244" mass="28043">MKRIAICTSEISYGDAVSNDVLGMFNVLKKQNYKVCIFAENIFISEDIVKSIDLISNFIKDSEDLVVYHLCSGWFKGLDILAKLDCIKIVKYHNITPPDYFYGFSKIHVETCKGGIEQLNIIDNLNIAMYLNDSRFNMIEMISRGPEASKCFIVPPFNNIERLKNLKPDFDILNKYNDEKVNILSVGRVVPNKGFAELIDAFALYNKYFNKESRLIIVGNIHSSLTVYNNYLNDKVRYMNLENS</sequence>
<dbReference type="Gene3D" id="3.40.50.2000">
    <property type="entry name" value="Glycogen Phosphorylase B"/>
    <property type="match status" value="2"/>
</dbReference>
<feature type="non-terminal residue" evidence="1">
    <location>
        <position position="244"/>
    </location>
</feature>
<proteinExistence type="predicted"/>
<dbReference type="AlphaFoldDB" id="X1LQ74"/>
<name>X1LQ74_9ZZZZ</name>
<dbReference type="SUPFAM" id="SSF53756">
    <property type="entry name" value="UDP-Glycosyltransferase/glycogen phosphorylase"/>
    <property type="match status" value="1"/>
</dbReference>